<dbReference type="InterPro" id="IPR007780">
    <property type="entry name" value="NAD_Glu_DH_bac"/>
</dbReference>
<dbReference type="GO" id="GO:0006538">
    <property type="term" value="P:L-glutamate catabolic process"/>
    <property type="evidence" value="ECO:0007669"/>
    <property type="project" value="InterPro"/>
</dbReference>
<dbReference type="GO" id="GO:0004069">
    <property type="term" value="F:L-aspartate:2-oxoglutarate aminotransferase activity"/>
    <property type="evidence" value="ECO:0007669"/>
    <property type="project" value="InterPro"/>
</dbReference>
<dbReference type="Pfam" id="PF21074">
    <property type="entry name" value="GDH_C"/>
    <property type="match status" value="1"/>
</dbReference>
<reference evidence="8 9" key="1">
    <citation type="submission" date="2017-02" db="EMBL/GenBank/DDBJ databases">
        <authorList>
            <person name="Peterson S.W."/>
        </authorList>
    </citation>
    <scope>NUCLEOTIDE SEQUENCE [LARGE SCALE GENOMIC DNA]</scope>
    <source>
        <strain evidence="8 9">DSM 9653</strain>
    </source>
</reference>
<dbReference type="InterPro" id="IPR049059">
    <property type="entry name" value="NAD_Glu_DH_HM1"/>
</dbReference>
<dbReference type="EMBL" id="FUYX01000022">
    <property type="protein sequence ID" value="SKC16081.1"/>
    <property type="molecule type" value="Genomic_DNA"/>
</dbReference>
<dbReference type="PIRSF" id="PIRSF036761">
    <property type="entry name" value="GDH_Mll4104"/>
    <property type="match status" value="1"/>
</dbReference>
<evidence type="ECO:0000259" key="3">
    <source>
        <dbReference type="Pfam" id="PF05088"/>
    </source>
</evidence>
<evidence type="ECO:0000259" key="5">
    <source>
        <dbReference type="Pfam" id="PF21075"/>
    </source>
</evidence>
<dbReference type="Proteomes" id="UP000190130">
    <property type="component" value="Unassembled WGS sequence"/>
</dbReference>
<dbReference type="GO" id="GO:0004352">
    <property type="term" value="F:glutamate dehydrogenase (NAD+) activity"/>
    <property type="evidence" value="ECO:0007669"/>
    <property type="project" value="InterPro"/>
</dbReference>
<evidence type="ECO:0000259" key="4">
    <source>
        <dbReference type="Pfam" id="PF21074"/>
    </source>
</evidence>
<keyword evidence="2" id="KW-0175">Coiled coil</keyword>
<dbReference type="InterPro" id="IPR048381">
    <property type="entry name" value="GDH_C"/>
</dbReference>
<dbReference type="PANTHER" id="PTHR43403:SF1">
    <property type="entry name" value="NAD-SPECIFIC GLUTAMATE DEHYDROGENASE"/>
    <property type="match status" value="1"/>
</dbReference>
<dbReference type="Pfam" id="PF21075">
    <property type="entry name" value="GDH_ACT1"/>
    <property type="match status" value="1"/>
</dbReference>
<dbReference type="Pfam" id="PF21079">
    <property type="entry name" value="GDH_HM2"/>
    <property type="match status" value="1"/>
</dbReference>
<evidence type="ECO:0000259" key="6">
    <source>
        <dbReference type="Pfam" id="PF21076"/>
    </source>
</evidence>
<accession>A0A1T5H683</accession>
<dbReference type="InterPro" id="IPR049058">
    <property type="entry name" value="NAD_Glu_DH_HM2"/>
</dbReference>
<dbReference type="Pfam" id="PF21077">
    <property type="entry name" value="GDH_ACT3"/>
    <property type="match status" value="1"/>
</dbReference>
<evidence type="ECO:0000313" key="9">
    <source>
        <dbReference type="Proteomes" id="UP000190130"/>
    </source>
</evidence>
<proteinExistence type="predicted"/>
<dbReference type="InterPro" id="IPR049064">
    <property type="entry name" value="NAD_Glu_DH_ACT3"/>
</dbReference>
<dbReference type="InterPro" id="IPR049056">
    <property type="entry name" value="NAD_Glu_DH_HM3"/>
</dbReference>
<dbReference type="InterPro" id="IPR036291">
    <property type="entry name" value="NAD(P)-bd_dom_sf"/>
</dbReference>
<name>A0A1T5H683_9HYPH</name>
<feature type="domain" description="NAD-glutamate dehydrogenase catalytic" evidence="3">
    <location>
        <begin position="743"/>
        <end position="1238"/>
    </location>
</feature>
<dbReference type="InterPro" id="IPR024727">
    <property type="entry name" value="NAD_Glu_DH_N_ACT1"/>
</dbReference>
<dbReference type="SUPFAM" id="SSF51735">
    <property type="entry name" value="NAD(P)-binding Rossmann-fold domains"/>
    <property type="match status" value="1"/>
</dbReference>
<feature type="domain" description="NAD-specific glutamate dehydrogenase C-terminal" evidence="4">
    <location>
        <begin position="1283"/>
        <end position="1615"/>
    </location>
</feature>
<dbReference type="InterPro" id="IPR046346">
    <property type="entry name" value="Aminoacid_DH-like_N_sf"/>
</dbReference>
<evidence type="ECO:0000256" key="1">
    <source>
        <dbReference type="ARBA" id="ARBA00023002"/>
    </source>
</evidence>
<dbReference type="Pfam" id="PF05088">
    <property type="entry name" value="Bac_GDH_CD"/>
    <property type="match status" value="1"/>
</dbReference>
<dbReference type="InterPro" id="IPR049062">
    <property type="entry name" value="NAD_Glu_DH_ACT2"/>
</dbReference>
<protein>
    <submittedName>
        <fullName evidence="8">Glutamate dehydrogenase</fullName>
    </submittedName>
</protein>
<dbReference type="InterPro" id="IPR028971">
    <property type="entry name" value="NAD-GDH_cat"/>
</dbReference>
<sequence>MPSLRQNNWGWIMGKRVTNATAGAIAAIEAAATGLKSAMPAEFPRLLYGRAVAEDLEALPADMLARAAADAYEHLVQPRKPETINLGFRDAEFGSGARKRQVTILEVVNDNKPFLLDSTLAELQEQGHEPRLVAHPILAVARDAKGKFVSLAGEATGRAPEGTRRESLLHIHIERVDTPEARERLRTGLEHVYGDVALAVDDWAAMRGRITEVIQAYRANPPPLPEDEIAEALQFLEWIAGDNFTLLGIRAYRFPGGDVAADPIEGSGLGILRDPSVKVLRKGRELVTTTPEVRSFLAKPQALIITKANVKSRVHRRVHLDYVGVKLFTPDGRLDGELRIVGLLTSNAYTGSARAIPYLRLKVARVAKNIGFDPASYSGRALMNVLDAYPRDELFQIDVPTLEQFAIDILQLTERPRIRALARVDEFDRFVSILVFIPKDRYDTTVRQRVGEFLARIYSGRVSAAYPAYPEGPLSRTHYIIGRDDGKTPRIDRATLESGISAIVRTWGDGLKDVLDQEKAGPAARALAERYAEAFGAAYRERFSAADALVDIEMLQQLTPERGRAVNLYRREGDDAKRANLKVFSRGTPISLSARVPVLENMGFRVVNERTYNVMPQGNGENARVWLHDMTLERADDGEIDIERLDPTIEAALMAQFRGLAESDRFDQLVLVAGLAWREAALLRAFGRYLRQAGAPYAQGYIADALTRHADIASGLVAYFNAKFDPRQPAAEREQRMAQKRAEIEEALDAVTSLDEDRILRRLINLVDAALRTNFFQTGPDGQPRQTISFKFDCARVDGLPLPRPLYEIFVYSPRVEGVHMRFGKVARGGLRWSDRPQDFRTEVLGLVKAQQVKNAVIVPVGAKGGFVPKQLPPASDRAAWLAEGTESYRIFIRNLLELTDNLDGETIVPPPDTVRHDGDDPYLVVAADKGTATFSDTANAISLEKHHWLGDAFASGGSQGYDHKGMGITARGAWEAVKRHFREVDVDIQTTPFTVAGVGDMSGDVFGNGMLLSPAIKLVAAFDHRDIFLDPDPDTAKSLAERQRLFKLPRSSWADYDKTLISRGGGIFSRQAKSIPLSPEVRALLDLDKKEVSPPELMTAILKARIDLLWFGGIGTYIRGSDETDAQVGDRANDAIRVTGADIRARVIGEGANLGMTQRGRIEAARRGVKLNTDAIDNSAGVNTSDVEVNIKIALAVPVKEGRLAEDKRNALLAAMTDEVGDLVLRNNYLQTLALSLTEAQGSGATPGLRFLMQTLEKEGRLDRGVEFLPSDAQLAEREKRGEGLTRPELAVLLAYAKLSLHDALLESPVPDDPYLASELVRYFPKALRDAYPDAIAGHKLRREIVATQLANAIVNRGGPALVPVLAALTRSEAPAIAAAYAIARDSFDLIGLNGEIDGLDARIPGKTQLGLYGAAQELVTNRMGWFLRRGVAKPGTIEQTIARYAKGVKELSQELDGLLPEAAAQARLARIAVLTADGVPEALAARIASLPALAEATDIVDIAERSKRKIRDVARIHFGIDALFGLSSLKAAAAAVPATDDYERLARERAIETLDDAHSGLTWEVSASAKGEGTLESWLAERGEETGRTRTTVNAITSSGLTLPKLMVAAGMLADLPRKHG</sequence>
<evidence type="ECO:0000256" key="2">
    <source>
        <dbReference type="SAM" id="Coils"/>
    </source>
</evidence>
<dbReference type="SUPFAM" id="SSF53223">
    <property type="entry name" value="Aminoacid dehydrogenase-like, N-terminal domain"/>
    <property type="match status" value="1"/>
</dbReference>
<dbReference type="Pfam" id="PF21078">
    <property type="entry name" value="GDH_HM3"/>
    <property type="match status" value="1"/>
</dbReference>
<dbReference type="Pfam" id="PF21073">
    <property type="entry name" value="GDH_HM1"/>
    <property type="match status" value="1"/>
</dbReference>
<feature type="domain" description="NAD-glutamate dehydrogenase ACT2" evidence="6">
    <location>
        <begin position="419"/>
        <end position="507"/>
    </location>
</feature>
<feature type="domain" description="NAD-glutamate dehydrogenase N-terminal ACT1" evidence="5">
    <location>
        <begin position="44"/>
        <end position="189"/>
    </location>
</feature>
<dbReference type="PANTHER" id="PTHR43403">
    <property type="entry name" value="NAD-SPECIFIC GLUTAMATE DEHYDROGENASE"/>
    <property type="match status" value="1"/>
</dbReference>
<gene>
    <name evidence="8" type="ORF">SAMN05660750_04924</name>
</gene>
<keyword evidence="1" id="KW-0560">Oxidoreductase</keyword>
<dbReference type="Gene3D" id="3.40.50.720">
    <property type="entry name" value="NAD(P)-binding Rossmann-like Domain"/>
    <property type="match status" value="1"/>
</dbReference>
<evidence type="ECO:0000313" key="8">
    <source>
        <dbReference type="EMBL" id="SKC16081.1"/>
    </source>
</evidence>
<organism evidence="8 9">
    <name type="scientific">Bosea thiooxidans</name>
    <dbReference type="NCBI Taxonomy" id="53254"/>
    <lineage>
        <taxon>Bacteria</taxon>
        <taxon>Pseudomonadati</taxon>
        <taxon>Pseudomonadota</taxon>
        <taxon>Alphaproteobacteria</taxon>
        <taxon>Hyphomicrobiales</taxon>
        <taxon>Boseaceae</taxon>
        <taxon>Bosea</taxon>
    </lineage>
</organism>
<feature type="coiled-coil region" evidence="2">
    <location>
        <begin position="730"/>
        <end position="757"/>
    </location>
</feature>
<evidence type="ECO:0000259" key="7">
    <source>
        <dbReference type="Pfam" id="PF21077"/>
    </source>
</evidence>
<dbReference type="Pfam" id="PF21076">
    <property type="entry name" value="GDH_ACT2"/>
    <property type="match status" value="1"/>
</dbReference>
<feature type="domain" description="NAD-glutamate dehydrogenase ACT3" evidence="7">
    <location>
        <begin position="565"/>
        <end position="644"/>
    </location>
</feature>